<evidence type="ECO:0000313" key="6">
    <source>
        <dbReference type="RefSeq" id="XP_013406043.1"/>
    </source>
</evidence>
<dbReference type="AlphaFoldDB" id="A0A1S3J6V4"/>
<dbReference type="Pfam" id="PF14916">
    <property type="entry name" value="CCDC92"/>
    <property type="match status" value="1"/>
</dbReference>
<accession>A0A1S3J6V4</accession>
<organism evidence="5 6">
    <name type="scientific">Lingula anatina</name>
    <name type="common">Brachiopod</name>
    <name type="synonym">Lingula unguis</name>
    <dbReference type="NCBI Taxonomy" id="7574"/>
    <lineage>
        <taxon>Eukaryota</taxon>
        <taxon>Metazoa</taxon>
        <taxon>Spiralia</taxon>
        <taxon>Lophotrochozoa</taxon>
        <taxon>Brachiopoda</taxon>
        <taxon>Linguliformea</taxon>
        <taxon>Lingulata</taxon>
        <taxon>Lingulida</taxon>
        <taxon>Linguloidea</taxon>
        <taxon>Lingulidae</taxon>
        <taxon>Lingula</taxon>
    </lineage>
</organism>
<dbReference type="PANTHER" id="PTHR14882">
    <property type="entry name" value="COILED-COIL DOMAIN-CONTAINING 74A"/>
    <property type="match status" value="1"/>
</dbReference>
<feature type="region of interest" description="Disordered" evidence="3">
    <location>
        <begin position="143"/>
        <end position="233"/>
    </location>
</feature>
<feature type="coiled-coil region" evidence="2">
    <location>
        <begin position="27"/>
        <end position="106"/>
    </location>
</feature>
<dbReference type="Proteomes" id="UP000085678">
    <property type="component" value="Unplaced"/>
</dbReference>
<dbReference type="GeneID" id="106170623"/>
<proteinExistence type="predicted"/>
<dbReference type="OMA" id="AHRIHHG"/>
<evidence type="ECO:0000259" key="4">
    <source>
        <dbReference type="Pfam" id="PF14916"/>
    </source>
</evidence>
<dbReference type="KEGG" id="lak:106170623"/>
<dbReference type="STRING" id="7574.A0A1S3J6V4"/>
<name>A0A1S3J6V4_LINAN</name>
<gene>
    <name evidence="6" type="primary">LOC106170623</name>
</gene>
<protein>
    <submittedName>
        <fullName evidence="6">Coiled-coil domain-containing protein 92</fullName>
    </submittedName>
</protein>
<reference evidence="6" key="1">
    <citation type="submission" date="2025-08" db="UniProtKB">
        <authorList>
            <consortium name="RefSeq"/>
        </authorList>
    </citation>
    <scope>IDENTIFICATION</scope>
    <source>
        <tissue evidence="6">Gonads</tissue>
    </source>
</reference>
<evidence type="ECO:0000313" key="5">
    <source>
        <dbReference type="Proteomes" id="UP000085678"/>
    </source>
</evidence>
<sequence length="317" mass="35914">MATLSETKRANLESAVLFMQQEHATTLKGLHEEIQTLQKRCSDLTFQLAMQSTSSSQEDEYKQRVEVLEKEIAEKKKQEEELYKTIDKREAKIISLEQALKAFERKQFVEIQTFKSKVTTLESALNAKSDEVVLLREQLRQQRGVAGQNSEDPVRSSFSPAPPREGTPTSFHRSQYRNRKALVDANGQPVIARKLSSSSGSSLGMRPVSGRRLPQTPQHPQPMPDPTPFLHAQDSDPHLLLTRQATTVLPPIRGGKEPRHHTQAVLIHRQKNKTVIAKDQGSPTRVTPEVETLAVDRISLNDNQQWRQTEQSNGREY</sequence>
<keyword evidence="1 2" id="KW-0175">Coiled coil</keyword>
<evidence type="ECO:0000256" key="1">
    <source>
        <dbReference type="ARBA" id="ARBA00023054"/>
    </source>
</evidence>
<dbReference type="InterPro" id="IPR039496">
    <property type="entry name" value="CCDC92/74_N"/>
</dbReference>
<dbReference type="InterPro" id="IPR040370">
    <property type="entry name" value="CCDC74A/CCDC74B/CCDC92"/>
</dbReference>
<evidence type="ECO:0000256" key="2">
    <source>
        <dbReference type="SAM" id="Coils"/>
    </source>
</evidence>
<dbReference type="RefSeq" id="XP_013406043.1">
    <property type="nucleotide sequence ID" value="XM_013550589.1"/>
</dbReference>
<dbReference type="InParanoid" id="A0A1S3J6V4"/>
<evidence type="ECO:0000256" key="3">
    <source>
        <dbReference type="SAM" id="MobiDB-lite"/>
    </source>
</evidence>
<keyword evidence="5" id="KW-1185">Reference proteome</keyword>
<dbReference type="OrthoDB" id="6287752at2759"/>
<feature type="compositionally biased region" description="Pro residues" evidence="3">
    <location>
        <begin position="217"/>
        <end position="227"/>
    </location>
</feature>
<feature type="compositionally biased region" description="Low complexity" evidence="3">
    <location>
        <begin position="195"/>
        <end position="204"/>
    </location>
</feature>
<dbReference type="PANTHER" id="PTHR14882:SF1">
    <property type="entry name" value="CCDC92 DOMAIN-CONTAINING PROTEIN"/>
    <property type="match status" value="1"/>
</dbReference>
<feature type="compositionally biased region" description="Polar residues" evidence="3">
    <location>
        <begin position="147"/>
        <end position="159"/>
    </location>
</feature>
<feature type="domain" description="CCDC92/74 N-terminal" evidence="4">
    <location>
        <begin position="10"/>
        <end position="60"/>
    </location>
</feature>